<dbReference type="RefSeq" id="WP_103972448.1">
    <property type="nucleotide sequence ID" value="NZ_CP065030.1"/>
</dbReference>
<reference evidence="4 5" key="2">
    <citation type="submission" date="2020-11" db="EMBL/GenBank/DDBJ databases">
        <title>Complete genome sequence of Pectobacterium versatile F131.</title>
        <authorList>
            <person name="Shirshikov F.V."/>
            <person name="Miroshnikov K."/>
            <person name="Toshakov S.V."/>
            <person name="Kabanova A.P."/>
            <person name="Barannik A.P."/>
            <person name="Shneider M."/>
            <person name="Ignatov A.N."/>
            <person name="Miroshnikov K.A."/>
            <person name="Mikhailova Y.V."/>
            <person name="Shelenkov A."/>
            <person name="Yanushevich Y.G."/>
            <person name="Evseev P.V."/>
        </authorList>
    </citation>
    <scope>NUCLEOTIDE SEQUENCE [LARGE SCALE GENOMIC DNA]</scope>
    <source>
        <strain evidence="4 5">F131</strain>
    </source>
</reference>
<evidence type="ECO:0000313" key="3">
    <source>
        <dbReference type="EMBL" id="POY48147.1"/>
    </source>
</evidence>
<proteinExistence type="predicted"/>
<dbReference type="Proteomes" id="UP000237284">
    <property type="component" value="Chromosome"/>
</dbReference>
<evidence type="ECO:0000256" key="1">
    <source>
        <dbReference type="SAM" id="MobiDB-lite"/>
    </source>
</evidence>
<organism evidence="3">
    <name type="scientific">Pectobacterium versatile</name>
    <dbReference type="NCBI Taxonomy" id="2488639"/>
    <lineage>
        <taxon>Bacteria</taxon>
        <taxon>Pseudomonadati</taxon>
        <taxon>Pseudomonadota</taxon>
        <taxon>Gammaproteobacteria</taxon>
        <taxon>Enterobacterales</taxon>
        <taxon>Pectobacteriaceae</taxon>
        <taxon>Pectobacterium</taxon>
    </lineage>
</organism>
<accession>A0A855MB44</accession>
<feature type="compositionally biased region" description="Basic and acidic residues" evidence="1">
    <location>
        <begin position="194"/>
        <end position="232"/>
    </location>
</feature>
<name>A0A855MB44_9GAMM</name>
<keyword evidence="2" id="KW-1133">Transmembrane helix</keyword>
<evidence type="ECO:0000313" key="4">
    <source>
        <dbReference type="EMBL" id="QPK16199.1"/>
    </source>
</evidence>
<dbReference type="EMBL" id="PDVW01000043">
    <property type="protein sequence ID" value="POY48147.1"/>
    <property type="molecule type" value="Genomic_DNA"/>
</dbReference>
<reference evidence="3" key="1">
    <citation type="submission" date="2017-12" db="EMBL/GenBank/DDBJ databases">
        <title>First report on the novel genomospecies/subspecies of Pectobacterium carotovorum in Russia.</title>
        <authorList>
            <person name="Shirshikov F.V."/>
            <person name="Miroshnikov K."/>
            <person name="Toshakov S.V."/>
            <person name="Kabanova A.P."/>
            <person name="Barannik A.P."/>
            <person name="Shneider M."/>
            <person name="Ignatov A.N."/>
            <person name="Miroshnikov K.A."/>
        </authorList>
    </citation>
    <scope>NUCLEOTIDE SEQUENCE [LARGE SCALE GENOMIC DNA]</scope>
    <source>
        <strain evidence="3">F131</strain>
    </source>
</reference>
<dbReference type="EMBL" id="CP065030">
    <property type="protein sequence ID" value="QPK16199.1"/>
    <property type="molecule type" value="Genomic_DNA"/>
</dbReference>
<evidence type="ECO:0000313" key="5">
    <source>
        <dbReference type="Proteomes" id="UP000237284"/>
    </source>
</evidence>
<evidence type="ECO:0000256" key="2">
    <source>
        <dbReference type="SAM" id="Phobius"/>
    </source>
</evidence>
<dbReference type="AlphaFoldDB" id="A0A855MB44"/>
<gene>
    <name evidence="4" type="ORF">F131LOC_002005</name>
    <name evidence="3" type="ORF">F131LOC_04131</name>
</gene>
<keyword evidence="2" id="KW-0472">Membrane</keyword>
<keyword evidence="2" id="KW-0812">Transmembrane</keyword>
<sequence>MIEFITKHINTIGTMISAFAALLTAVATFFLWRVTRLLADETKRMVDASAEPHIVVTLEPNPWAAFYFDISIANTGNAPAYNIEVLFDPPLKNADHRRDRGIPFSKVSVLKNGHSLTSSLCKYEQIKGQIYKIFISWSKHADSAERERNEYSYDMASFEGVSYLGARSPMTQIAEQMKKFREDWRPVSQGNKKIKTDTYDKNDRDKARKEHEEWYQSTMKEREERKLKNESE</sequence>
<feature type="region of interest" description="Disordered" evidence="1">
    <location>
        <begin position="181"/>
        <end position="232"/>
    </location>
</feature>
<protein>
    <submittedName>
        <fullName evidence="3">Uncharacterized protein</fullName>
    </submittedName>
</protein>
<feature type="transmembrane region" description="Helical" evidence="2">
    <location>
        <begin position="12"/>
        <end position="35"/>
    </location>
</feature>